<dbReference type="Pfam" id="PF08240">
    <property type="entry name" value="ADH_N"/>
    <property type="match status" value="1"/>
</dbReference>
<dbReference type="EMBL" id="JAVDQH010000002">
    <property type="protein sequence ID" value="MDR6242926.1"/>
    <property type="molecule type" value="Genomic_DNA"/>
</dbReference>
<dbReference type="SUPFAM" id="SSF51735">
    <property type="entry name" value="NAD(P)-binding Rossmann-fold domains"/>
    <property type="match status" value="1"/>
</dbReference>
<dbReference type="InterPro" id="IPR052585">
    <property type="entry name" value="Lipid_raft_assoc_Zn_ADH"/>
</dbReference>
<dbReference type="NCBIfam" id="TIGR02817">
    <property type="entry name" value="adh_fam_1"/>
    <property type="match status" value="1"/>
</dbReference>
<dbReference type="RefSeq" id="WP_188774393.1">
    <property type="nucleotide sequence ID" value="NZ_BMMB01000002.1"/>
</dbReference>
<evidence type="ECO:0000259" key="2">
    <source>
        <dbReference type="SMART" id="SM00829"/>
    </source>
</evidence>
<keyword evidence="1" id="KW-0862">Zinc</keyword>
<comment type="similarity">
    <text evidence="1">Belongs to the zinc-containing alcohol dehydrogenase family. Quinone oxidoreductase subfamily.</text>
</comment>
<proteinExistence type="inferred from homology"/>
<protein>
    <recommendedName>
        <fullName evidence="1">Zinc-type alcohol dehydrogenase-like protein</fullName>
    </recommendedName>
</protein>
<dbReference type="Proteomes" id="UP001185028">
    <property type="component" value="Unassembled WGS sequence"/>
</dbReference>
<reference evidence="3 4" key="1">
    <citation type="submission" date="2023-07" db="EMBL/GenBank/DDBJ databases">
        <title>Genomic Encyclopedia of Type Strains, Phase IV (KMG-IV): sequencing the most valuable type-strain genomes for metagenomic binning, comparative biology and taxonomic classification.</title>
        <authorList>
            <person name="Goeker M."/>
        </authorList>
    </citation>
    <scope>NUCLEOTIDE SEQUENCE [LARGE SCALE GENOMIC DNA]</scope>
    <source>
        <strain evidence="3 4">DSM 22170</strain>
    </source>
</reference>
<dbReference type="InterPro" id="IPR014182">
    <property type="entry name" value="ADH_Zn_typ-1"/>
</dbReference>
<dbReference type="InterPro" id="IPR011032">
    <property type="entry name" value="GroES-like_sf"/>
</dbReference>
<dbReference type="SMART" id="SM00829">
    <property type="entry name" value="PKS_ER"/>
    <property type="match status" value="1"/>
</dbReference>
<evidence type="ECO:0000256" key="1">
    <source>
        <dbReference type="RuleBase" id="RU364000"/>
    </source>
</evidence>
<dbReference type="InterPro" id="IPR020843">
    <property type="entry name" value="ER"/>
</dbReference>
<feature type="domain" description="Enoyl reductase (ER)" evidence="2">
    <location>
        <begin position="18"/>
        <end position="340"/>
    </location>
</feature>
<dbReference type="CDD" id="cd08252">
    <property type="entry name" value="AL_MDR"/>
    <property type="match status" value="1"/>
</dbReference>
<dbReference type="PROSITE" id="PS01162">
    <property type="entry name" value="QOR_ZETA_CRYSTAL"/>
    <property type="match status" value="1"/>
</dbReference>
<dbReference type="InterPro" id="IPR002364">
    <property type="entry name" value="Quin_OxRdtase/zeta-crystal_CS"/>
</dbReference>
<dbReference type="SUPFAM" id="SSF50129">
    <property type="entry name" value="GroES-like"/>
    <property type="match status" value="1"/>
</dbReference>
<dbReference type="PANTHER" id="PTHR43482:SF1">
    <property type="entry name" value="PROTEIN AST1-RELATED"/>
    <property type="match status" value="1"/>
</dbReference>
<evidence type="ECO:0000313" key="3">
    <source>
        <dbReference type="EMBL" id="MDR6242926.1"/>
    </source>
</evidence>
<dbReference type="Gene3D" id="3.90.180.10">
    <property type="entry name" value="Medium-chain alcohol dehydrogenases, catalytic domain"/>
    <property type="match status" value="1"/>
</dbReference>
<keyword evidence="1" id="KW-0560">Oxidoreductase</keyword>
<dbReference type="Pfam" id="PF13602">
    <property type="entry name" value="ADH_zinc_N_2"/>
    <property type="match status" value="1"/>
</dbReference>
<dbReference type="InterPro" id="IPR013154">
    <property type="entry name" value="ADH-like_N"/>
</dbReference>
<dbReference type="InterPro" id="IPR036291">
    <property type="entry name" value="NAD(P)-bd_dom_sf"/>
</dbReference>
<dbReference type="PANTHER" id="PTHR43482">
    <property type="entry name" value="PROTEIN AST1-RELATED"/>
    <property type="match status" value="1"/>
</dbReference>
<organism evidence="3 4">
    <name type="scientific">Paenibacillus hunanensis</name>
    <dbReference type="NCBI Taxonomy" id="539262"/>
    <lineage>
        <taxon>Bacteria</taxon>
        <taxon>Bacillati</taxon>
        <taxon>Bacillota</taxon>
        <taxon>Bacilli</taxon>
        <taxon>Bacillales</taxon>
        <taxon>Paenibacillaceae</taxon>
        <taxon>Paenibacillus</taxon>
    </lineage>
</organism>
<evidence type="ECO:0000313" key="4">
    <source>
        <dbReference type="Proteomes" id="UP001185028"/>
    </source>
</evidence>
<keyword evidence="4" id="KW-1185">Reference proteome</keyword>
<keyword evidence="1" id="KW-0479">Metal-binding</keyword>
<sequence>MTQTNMKAVGLTRYLPIDDPDSLQDVTISMPTATGYDLLVKVEAISVNPVDTKLRAPKDGVESEPRILGWDVAGVIEAVGEQVEGFQPGDEVYYAGSVTRPGGNSEYHLVDSRIAAHKPSSLDFAAAAALPLTALTAWEGIYDRLGVAPDRELNTGKTILIINAAGGVGSIATQIARHAGLTVIGTASRSETEEWTLAHGTDHVINHREPLLPQLQELGIGEVNYIFCLNQTDAHWKGMAEAIAPQGRICSIVETSQPVDLGLLKDKSASFAWEFMFTRAKYETPDMQEQQRILQQVAKLVDEGVFHSTESERLSPINADNLREAHRQLEAGSMIGKLVLEGWE</sequence>
<accession>A0ABU1IVH9</accession>
<name>A0ABU1IVH9_9BACL</name>
<comment type="caution">
    <text evidence="3">The sequence shown here is derived from an EMBL/GenBank/DDBJ whole genome shotgun (WGS) entry which is preliminary data.</text>
</comment>
<dbReference type="Gene3D" id="3.40.50.720">
    <property type="entry name" value="NAD(P)-binding Rossmann-like Domain"/>
    <property type="match status" value="1"/>
</dbReference>
<gene>
    <name evidence="3" type="ORF">JOC58_000810</name>
</gene>